<dbReference type="Pfam" id="PF12549">
    <property type="entry name" value="TOH_N"/>
    <property type="match status" value="1"/>
</dbReference>
<sequence>EPEGAGGGLAHCVTPPPPVQSPRFIGRRQSLIEDARKEREAAVAAAAAEASGDPLDAIVFEEKDGKALLNLFFTLKTAKSTPLSRALKVFETFEAKIHHLETRTNRKAQEAREINSSCSGSHSSDLGTLVSSVRRVCDEVRSAKEDK</sequence>
<dbReference type="GO" id="GO:0004511">
    <property type="term" value="F:tyrosine 3-monooxygenase activity"/>
    <property type="evidence" value="ECO:0007669"/>
    <property type="project" value="InterPro"/>
</dbReference>
<feature type="region of interest" description="Disordered" evidence="1">
    <location>
        <begin position="104"/>
        <end position="126"/>
    </location>
</feature>
<evidence type="ECO:0000259" key="2">
    <source>
        <dbReference type="Pfam" id="PF21417"/>
    </source>
</evidence>
<evidence type="ECO:0000256" key="1">
    <source>
        <dbReference type="SAM" id="MobiDB-lite"/>
    </source>
</evidence>
<name>A0A7N4PPP5_SARHA</name>
<dbReference type="AlphaFoldDB" id="A0A7N4PPP5"/>
<dbReference type="Ensembl" id="ENSSHAT00000052544.1">
    <property type="protein sequence ID" value="ENSSHAP00000040493.1"/>
    <property type="gene ID" value="ENSSHAG00000027592.1"/>
</dbReference>
<feature type="domain" description="Tyrosine 3-monooxygenase-like ACT" evidence="2">
    <location>
        <begin position="66"/>
        <end position="133"/>
    </location>
</feature>
<dbReference type="Gene3D" id="3.30.70.260">
    <property type="match status" value="1"/>
</dbReference>
<evidence type="ECO:0000313" key="4">
    <source>
        <dbReference type="Proteomes" id="UP000007648"/>
    </source>
</evidence>
<keyword evidence="4" id="KW-1185">Reference proteome</keyword>
<organism evidence="3 4">
    <name type="scientific">Sarcophilus harrisii</name>
    <name type="common">Tasmanian devil</name>
    <name type="synonym">Sarcophilus laniarius</name>
    <dbReference type="NCBI Taxonomy" id="9305"/>
    <lineage>
        <taxon>Eukaryota</taxon>
        <taxon>Metazoa</taxon>
        <taxon>Chordata</taxon>
        <taxon>Craniata</taxon>
        <taxon>Vertebrata</taxon>
        <taxon>Euteleostomi</taxon>
        <taxon>Mammalia</taxon>
        <taxon>Metatheria</taxon>
        <taxon>Dasyuromorphia</taxon>
        <taxon>Dasyuridae</taxon>
        <taxon>Sarcophilus</taxon>
    </lineage>
</organism>
<dbReference type="Pfam" id="PF21417">
    <property type="entry name" value="TH_ACT"/>
    <property type="match status" value="1"/>
</dbReference>
<reference evidence="3" key="3">
    <citation type="submission" date="2025-09" db="UniProtKB">
        <authorList>
            <consortium name="Ensembl"/>
        </authorList>
    </citation>
    <scope>IDENTIFICATION</scope>
</reference>
<dbReference type="GeneTree" id="ENSGT00950000182885"/>
<reference evidence="3 4" key="1">
    <citation type="journal article" date="2011" name="Proc. Natl. Acad. Sci. U.S.A.">
        <title>Genetic diversity and population structure of the endangered marsupial Sarcophilus harrisii (Tasmanian devil).</title>
        <authorList>
            <person name="Miller W."/>
            <person name="Hayes V.M."/>
            <person name="Ratan A."/>
            <person name="Petersen D.C."/>
            <person name="Wittekindt N.E."/>
            <person name="Miller J."/>
            <person name="Walenz B."/>
            <person name="Knight J."/>
            <person name="Qi J."/>
            <person name="Zhao F."/>
            <person name="Wang Q."/>
            <person name="Bedoya-Reina O.C."/>
            <person name="Katiyar N."/>
            <person name="Tomsho L.P."/>
            <person name="Kasson L.M."/>
            <person name="Hardie R.A."/>
            <person name="Woodbridge P."/>
            <person name="Tindall E.A."/>
            <person name="Bertelsen M.F."/>
            <person name="Dixon D."/>
            <person name="Pyecroft S."/>
            <person name="Helgen K.M."/>
            <person name="Lesk A.M."/>
            <person name="Pringle T.H."/>
            <person name="Patterson N."/>
            <person name="Zhang Y."/>
            <person name="Kreiss A."/>
            <person name="Woods G.M."/>
            <person name="Jones M.E."/>
            <person name="Schuster S.C."/>
        </authorList>
    </citation>
    <scope>NUCLEOTIDE SEQUENCE [LARGE SCALE GENOMIC DNA]</scope>
</reference>
<proteinExistence type="predicted"/>
<accession>A0A7N4PPP5</accession>
<dbReference type="SUPFAM" id="SSF55021">
    <property type="entry name" value="ACT-like"/>
    <property type="match status" value="1"/>
</dbReference>
<dbReference type="InParanoid" id="A0A7N4PPP5"/>
<dbReference type="InterPro" id="IPR021164">
    <property type="entry name" value="Tyrosine_hydroxylase_CS"/>
</dbReference>
<evidence type="ECO:0000313" key="3">
    <source>
        <dbReference type="Ensembl" id="ENSSHAP00000040493.1"/>
    </source>
</evidence>
<feature type="region of interest" description="Disordered" evidence="1">
    <location>
        <begin position="1"/>
        <end position="23"/>
    </location>
</feature>
<dbReference type="Proteomes" id="UP000007648">
    <property type="component" value="Unassembled WGS sequence"/>
</dbReference>
<feature type="compositionally biased region" description="Basic and acidic residues" evidence="1">
    <location>
        <begin position="104"/>
        <end position="113"/>
    </location>
</feature>
<reference evidence="3" key="2">
    <citation type="submission" date="2025-08" db="UniProtKB">
        <authorList>
            <consortium name="Ensembl"/>
        </authorList>
    </citation>
    <scope>IDENTIFICATION</scope>
</reference>
<dbReference type="InterPro" id="IPR045865">
    <property type="entry name" value="ACT-like_dom_sf"/>
</dbReference>
<protein>
    <recommendedName>
        <fullName evidence="2">Tyrosine 3-monooxygenase-like ACT domain-containing protein</fullName>
    </recommendedName>
</protein>
<dbReference type="InterPro" id="IPR049321">
    <property type="entry name" value="TH_ACT"/>
</dbReference>